<dbReference type="Pfam" id="PF07332">
    <property type="entry name" value="Phage_holin_3_6"/>
    <property type="match status" value="1"/>
</dbReference>
<feature type="region of interest" description="Disordered" evidence="1">
    <location>
        <begin position="1"/>
        <end position="33"/>
    </location>
</feature>
<feature type="compositionally biased region" description="Basic and acidic residues" evidence="1">
    <location>
        <begin position="1"/>
        <end position="12"/>
    </location>
</feature>
<feature type="transmembrane region" description="Helical" evidence="2">
    <location>
        <begin position="70"/>
        <end position="95"/>
    </location>
</feature>
<dbReference type="AlphaFoldDB" id="A0A9Y2F4D5"/>
<sequence length="145" mass="15010">MSDTDRAERSPAELEDELNAAVRGEKDSAPPESSLIDDLTALADDGKTLFEAEIGFQKTRLAFAANRSKTAVLSGLMAIGFLHLALIALVVGAVIGLTPCLTAFGATTVVVGALLLGALAFLSRARGSARDIGEAFDKSSGETDD</sequence>
<keyword evidence="2" id="KW-0472">Membrane</keyword>
<dbReference type="KEGG" id="arue:QQX03_08155"/>
<evidence type="ECO:0000256" key="2">
    <source>
        <dbReference type="SAM" id="Phobius"/>
    </source>
</evidence>
<dbReference type="EMBL" id="CP127221">
    <property type="protein sequence ID" value="WIW94943.1"/>
    <property type="molecule type" value="Genomic_DNA"/>
</dbReference>
<evidence type="ECO:0000256" key="1">
    <source>
        <dbReference type="SAM" id="MobiDB-lite"/>
    </source>
</evidence>
<dbReference type="InterPro" id="IPR009937">
    <property type="entry name" value="Phage_holin_3_6"/>
</dbReference>
<name>A0A9Y2F4D5_9SPHN</name>
<feature type="transmembrane region" description="Helical" evidence="2">
    <location>
        <begin position="101"/>
        <end position="122"/>
    </location>
</feature>
<keyword evidence="2" id="KW-1133">Transmembrane helix</keyword>
<organism evidence="3 4">
    <name type="scientific">Altererythrobacter rubellus</name>
    <dbReference type="NCBI Taxonomy" id="2173831"/>
    <lineage>
        <taxon>Bacteria</taxon>
        <taxon>Pseudomonadati</taxon>
        <taxon>Pseudomonadota</taxon>
        <taxon>Alphaproteobacteria</taxon>
        <taxon>Sphingomonadales</taxon>
        <taxon>Erythrobacteraceae</taxon>
        <taxon>Altererythrobacter</taxon>
    </lineage>
</organism>
<reference evidence="3 4" key="1">
    <citation type="submission" date="2023-06" db="EMBL/GenBank/DDBJ databases">
        <title>Altererythrobacter rubellus NBRC 112769 genome.</title>
        <authorList>
            <person name="Zhang K."/>
        </authorList>
    </citation>
    <scope>NUCLEOTIDE SEQUENCE [LARGE SCALE GENOMIC DNA]</scope>
    <source>
        <strain evidence="3 4">NBRC 112769</strain>
    </source>
</reference>
<evidence type="ECO:0000313" key="3">
    <source>
        <dbReference type="EMBL" id="WIW94943.1"/>
    </source>
</evidence>
<protein>
    <submittedName>
        <fullName evidence="3">Phage holin family protein</fullName>
    </submittedName>
</protein>
<dbReference type="RefSeq" id="WP_285975259.1">
    <property type="nucleotide sequence ID" value="NZ_CP127221.1"/>
</dbReference>
<keyword evidence="2" id="KW-0812">Transmembrane</keyword>
<dbReference type="Proteomes" id="UP001231445">
    <property type="component" value="Chromosome"/>
</dbReference>
<accession>A0A9Y2F4D5</accession>
<keyword evidence="4" id="KW-1185">Reference proteome</keyword>
<proteinExistence type="predicted"/>
<evidence type="ECO:0000313" key="4">
    <source>
        <dbReference type="Proteomes" id="UP001231445"/>
    </source>
</evidence>
<gene>
    <name evidence="3" type="ORF">QQX03_08155</name>
</gene>